<dbReference type="Proteomes" id="UP000054011">
    <property type="component" value="Unassembled WGS sequence"/>
</dbReference>
<feature type="transmembrane region" description="Helical" evidence="5">
    <location>
        <begin position="153"/>
        <end position="172"/>
    </location>
</feature>
<dbReference type="GO" id="GO:0004252">
    <property type="term" value="F:serine-type endopeptidase activity"/>
    <property type="evidence" value="ECO:0007669"/>
    <property type="project" value="InterPro"/>
</dbReference>
<feature type="transmembrane region" description="Helical" evidence="5">
    <location>
        <begin position="25"/>
        <end position="50"/>
    </location>
</feature>
<keyword evidence="3 5" id="KW-1133">Transmembrane helix</keyword>
<keyword evidence="8" id="KW-1185">Reference proteome</keyword>
<keyword evidence="7" id="KW-0378">Hydrolase</keyword>
<sequence>MGGAGGLDGGAVTAGRHGRTRVKAAAGLVAGLVALLWVLEGVDVLTGHALDAYGVSPREVAELRDVVPSAFLHFGFDHVAANSGPLLVFGFLAALRGVRRFLAVVAFVVVVDGLGVWLVSPAYTNTAGASGLVFGLFGYLVARGFADRRALDVLVGLVVAASWGSTVLLGISPAQSGVSWQGHLFGLVAGVAAAFVLRRRPGGRSGAPPYGGGAVPVR</sequence>
<protein>
    <submittedName>
        <fullName evidence="7">Rhomboid family intramembrane serine protease</fullName>
    </submittedName>
</protein>
<evidence type="ECO:0000313" key="8">
    <source>
        <dbReference type="Proteomes" id="UP000054011"/>
    </source>
</evidence>
<dbReference type="STRING" id="936756.ATE80_29385"/>
<evidence type="ECO:0000256" key="2">
    <source>
        <dbReference type="ARBA" id="ARBA00022692"/>
    </source>
</evidence>
<evidence type="ECO:0000259" key="6">
    <source>
        <dbReference type="Pfam" id="PF01694"/>
    </source>
</evidence>
<evidence type="ECO:0000256" key="5">
    <source>
        <dbReference type="SAM" id="Phobius"/>
    </source>
</evidence>
<dbReference type="InterPro" id="IPR035952">
    <property type="entry name" value="Rhomboid-like_sf"/>
</dbReference>
<organism evidence="7 8">
    <name type="scientific">Streptomyces kanasensis</name>
    <dbReference type="NCBI Taxonomy" id="936756"/>
    <lineage>
        <taxon>Bacteria</taxon>
        <taxon>Bacillati</taxon>
        <taxon>Actinomycetota</taxon>
        <taxon>Actinomycetes</taxon>
        <taxon>Kitasatosporales</taxon>
        <taxon>Streptomycetaceae</taxon>
        <taxon>Streptomyces</taxon>
    </lineage>
</organism>
<dbReference type="InterPro" id="IPR050925">
    <property type="entry name" value="Rhomboid_protease_S54"/>
</dbReference>
<comment type="caution">
    <text evidence="7">The sequence shown here is derived from an EMBL/GenBank/DDBJ whole genome shotgun (WGS) entry which is preliminary data.</text>
</comment>
<gene>
    <name evidence="7" type="ORF">ATE80_29385</name>
</gene>
<dbReference type="OrthoDB" id="465874at2"/>
<comment type="subcellular location">
    <subcellularLocation>
        <location evidence="1">Membrane</location>
        <topology evidence="1">Multi-pass membrane protein</topology>
    </subcellularLocation>
</comment>
<dbReference type="Gene3D" id="1.20.1540.10">
    <property type="entry name" value="Rhomboid-like"/>
    <property type="match status" value="1"/>
</dbReference>
<dbReference type="AlphaFoldDB" id="A0A100Y0G2"/>
<dbReference type="PANTHER" id="PTHR43731:SF9">
    <property type="entry name" value="SLR1461 PROTEIN"/>
    <property type="match status" value="1"/>
</dbReference>
<feature type="transmembrane region" description="Helical" evidence="5">
    <location>
        <begin position="70"/>
        <end position="94"/>
    </location>
</feature>
<name>A0A100Y0G2_9ACTN</name>
<reference evidence="7 8" key="1">
    <citation type="submission" date="2015-11" db="EMBL/GenBank/DDBJ databases">
        <title>Genome-wide analysis reveals the secondary metabolome in Streptomyces kanasensis ZX01.</title>
        <authorList>
            <person name="Zhang G."/>
            <person name="Han L."/>
            <person name="Feng J."/>
            <person name="Zhang X."/>
        </authorList>
    </citation>
    <scope>NUCLEOTIDE SEQUENCE [LARGE SCALE GENOMIC DNA]</scope>
    <source>
        <strain evidence="7 8">ZX01</strain>
    </source>
</reference>
<feature type="transmembrane region" description="Helical" evidence="5">
    <location>
        <begin position="101"/>
        <end position="120"/>
    </location>
</feature>
<dbReference type="Pfam" id="PF01694">
    <property type="entry name" value="Rhomboid"/>
    <property type="match status" value="1"/>
</dbReference>
<dbReference type="RefSeq" id="WP_058945308.1">
    <property type="nucleotide sequence ID" value="NZ_LNSV01000145.1"/>
</dbReference>
<evidence type="ECO:0000256" key="1">
    <source>
        <dbReference type="ARBA" id="ARBA00004141"/>
    </source>
</evidence>
<feature type="transmembrane region" description="Helical" evidence="5">
    <location>
        <begin position="126"/>
        <end position="146"/>
    </location>
</feature>
<dbReference type="SUPFAM" id="SSF144091">
    <property type="entry name" value="Rhomboid-like"/>
    <property type="match status" value="1"/>
</dbReference>
<evidence type="ECO:0000313" key="7">
    <source>
        <dbReference type="EMBL" id="KUH35396.1"/>
    </source>
</evidence>
<feature type="domain" description="Peptidase S54 rhomboid" evidence="6">
    <location>
        <begin position="63"/>
        <end position="199"/>
    </location>
</feature>
<evidence type="ECO:0000256" key="3">
    <source>
        <dbReference type="ARBA" id="ARBA00022989"/>
    </source>
</evidence>
<evidence type="ECO:0000256" key="4">
    <source>
        <dbReference type="ARBA" id="ARBA00023136"/>
    </source>
</evidence>
<proteinExistence type="predicted"/>
<feature type="transmembrane region" description="Helical" evidence="5">
    <location>
        <begin position="178"/>
        <end position="197"/>
    </location>
</feature>
<dbReference type="PANTHER" id="PTHR43731">
    <property type="entry name" value="RHOMBOID PROTEASE"/>
    <property type="match status" value="1"/>
</dbReference>
<accession>A0A100Y0G2</accession>
<keyword evidence="2 5" id="KW-0812">Transmembrane</keyword>
<dbReference type="EMBL" id="LNSV01000145">
    <property type="protein sequence ID" value="KUH35396.1"/>
    <property type="molecule type" value="Genomic_DNA"/>
</dbReference>
<keyword evidence="4 5" id="KW-0472">Membrane</keyword>
<dbReference type="GO" id="GO:0016020">
    <property type="term" value="C:membrane"/>
    <property type="evidence" value="ECO:0007669"/>
    <property type="project" value="UniProtKB-SubCell"/>
</dbReference>
<dbReference type="InterPro" id="IPR022764">
    <property type="entry name" value="Peptidase_S54_rhomboid_dom"/>
</dbReference>
<keyword evidence="7" id="KW-0645">Protease</keyword>
<dbReference type="GO" id="GO:0006508">
    <property type="term" value="P:proteolysis"/>
    <property type="evidence" value="ECO:0007669"/>
    <property type="project" value="UniProtKB-KW"/>
</dbReference>